<sequence>MKKRISIKKSRYEDGKWILETSDDDYLSFSTEEEMIKFLKLVKFMKIDQKTILSLFFTPKLGIVSPLKDLWLDAMEFLEEFYFVLNDKFHDVNMEIFSKLNHLKECTILESTKLLKIVDAFPKLPNLICYGQMDDELLKLLASKLNKSNPLKILKLVPWIGFSIDAVETFLKRATFADSSRIVLKINAALPEIEEMFKRIGKFDVILFGQEGKIFEMMLKKIDEGIRLRVGLLLNL</sequence>
<reference evidence="2" key="1">
    <citation type="submission" date="2022-11" db="UniProtKB">
        <authorList>
            <consortium name="WormBaseParasite"/>
        </authorList>
    </citation>
    <scope>IDENTIFICATION</scope>
</reference>
<evidence type="ECO:0000313" key="2">
    <source>
        <dbReference type="WBParaSite" id="JU765_v2.g5416.t1"/>
    </source>
</evidence>
<evidence type="ECO:0000313" key="1">
    <source>
        <dbReference type="Proteomes" id="UP000887576"/>
    </source>
</evidence>
<organism evidence="1 2">
    <name type="scientific">Panagrolaimus sp. JU765</name>
    <dbReference type="NCBI Taxonomy" id="591449"/>
    <lineage>
        <taxon>Eukaryota</taxon>
        <taxon>Metazoa</taxon>
        <taxon>Ecdysozoa</taxon>
        <taxon>Nematoda</taxon>
        <taxon>Chromadorea</taxon>
        <taxon>Rhabditida</taxon>
        <taxon>Tylenchina</taxon>
        <taxon>Panagrolaimomorpha</taxon>
        <taxon>Panagrolaimoidea</taxon>
        <taxon>Panagrolaimidae</taxon>
        <taxon>Panagrolaimus</taxon>
    </lineage>
</organism>
<proteinExistence type="predicted"/>
<protein>
    <submittedName>
        <fullName evidence="2">Uncharacterized protein</fullName>
    </submittedName>
</protein>
<dbReference type="Proteomes" id="UP000887576">
    <property type="component" value="Unplaced"/>
</dbReference>
<accession>A0AC34RCV6</accession>
<name>A0AC34RCV6_9BILA</name>
<dbReference type="WBParaSite" id="JU765_v2.g5416.t1">
    <property type="protein sequence ID" value="JU765_v2.g5416.t1"/>
    <property type="gene ID" value="JU765_v2.g5416"/>
</dbReference>